<dbReference type="InterPro" id="IPR011129">
    <property type="entry name" value="CSD"/>
</dbReference>
<evidence type="ECO:0000259" key="3">
    <source>
        <dbReference type="PROSITE" id="PS51857"/>
    </source>
</evidence>
<reference evidence="4" key="1">
    <citation type="submission" date="2018-11" db="EMBL/GenBank/DDBJ databases">
        <title>Myxobolus squamalis genome and transcriptome.</title>
        <authorList>
            <person name="Yahalomi D."/>
            <person name="Atkinson S.D."/>
            <person name="Neuhof M."/>
            <person name="Chang E.S."/>
            <person name="Philippe H."/>
            <person name="Cartwright P."/>
            <person name="Bartholomew J.L."/>
            <person name="Huchon D."/>
        </authorList>
    </citation>
    <scope>NUCLEOTIDE SEQUENCE</scope>
    <source>
        <strain evidence="4">71B08</strain>
        <tissue evidence="4">Whole</tissue>
    </source>
</reference>
<dbReference type="FunFam" id="2.40.50.140:FF:000086">
    <property type="entry name" value="Cold shock domain-containing protein C2"/>
    <property type="match status" value="1"/>
</dbReference>
<name>A0A6B2GA98_MYXSQ</name>
<dbReference type="GO" id="GO:0003730">
    <property type="term" value="F:mRNA 3'-UTR binding"/>
    <property type="evidence" value="ECO:0007669"/>
    <property type="project" value="TreeGrafter"/>
</dbReference>
<keyword evidence="1" id="KW-0597">Phosphoprotein</keyword>
<dbReference type="Pfam" id="PF00313">
    <property type="entry name" value="CSD"/>
    <property type="match status" value="1"/>
</dbReference>
<accession>A0A6B2GA98</accession>
<dbReference type="PANTHER" id="PTHR12962:SF1">
    <property type="entry name" value="COLD SHOCK DOMAIN-CONTAINING PROTEIN CG9705"/>
    <property type="match status" value="1"/>
</dbReference>
<dbReference type="AlphaFoldDB" id="A0A6B2GA98"/>
<dbReference type="Gene3D" id="2.40.50.140">
    <property type="entry name" value="Nucleic acid-binding proteins"/>
    <property type="match status" value="1"/>
</dbReference>
<dbReference type="EMBL" id="GHBR01003479">
    <property type="protein sequence ID" value="NDJ97723.1"/>
    <property type="molecule type" value="Transcribed_RNA"/>
</dbReference>
<protein>
    <submittedName>
        <fullName evidence="4">Calcium-regulated heat-stable protein 1 (Trinotate prediction)</fullName>
    </submittedName>
</protein>
<dbReference type="InterPro" id="IPR012340">
    <property type="entry name" value="NA-bd_OB-fold"/>
</dbReference>
<feature type="region of interest" description="Disordered" evidence="2">
    <location>
        <begin position="1"/>
        <end position="37"/>
    </location>
</feature>
<dbReference type="CDD" id="cd04458">
    <property type="entry name" value="CSP_CDS"/>
    <property type="match status" value="1"/>
</dbReference>
<proteinExistence type="predicted"/>
<dbReference type="InterPro" id="IPR002059">
    <property type="entry name" value="CSP_DNA-bd"/>
</dbReference>
<dbReference type="SUPFAM" id="SSF50249">
    <property type="entry name" value="Nucleic acid-binding proteins"/>
    <property type="match status" value="1"/>
</dbReference>
<dbReference type="PANTHER" id="PTHR12962">
    <property type="entry name" value="CALCIUM-REGULATED HEAT STABLE PROTEIN CRHSP-24-RELATED"/>
    <property type="match status" value="1"/>
</dbReference>
<feature type="compositionally biased region" description="Polar residues" evidence="2">
    <location>
        <begin position="1"/>
        <end position="26"/>
    </location>
</feature>
<feature type="domain" description="CSD" evidence="3">
    <location>
        <begin position="47"/>
        <end position="113"/>
    </location>
</feature>
<dbReference type="SMART" id="SM00357">
    <property type="entry name" value="CSP"/>
    <property type="match status" value="1"/>
</dbReference>
<organism evidence="4">
    <name type="scientific">Myxobolus squamalis</name>
    <name type="common">Myxosporean</name>
    <dbReference type="NCBI Taxonomy" id="59785"/>
    <lineage>
        <taxon>Eukaryota</taxon>
        <taxon>Metazoa</taxon>
        <taxon>Cnidaria</taxon>
        <taxon>Myxozoa</taxon>
        <taxon>Myxosporea</taxon>
        <taxon>Bivalvulida</taxon>
        <taxon>Platysporina</taxon>
        <taxon>Myxobolidae</taxon>
        <taxon>Myxobolus</taxon>
    </lineage>
</organism>
<evidence type="ECO:0000313" key="4">
    <source>
        <dbReference type="EMBL" id="NDJ97723.1"/>
    </source>
</evidence>
<dbReference type="PROSITE" id="PS51857">
    <property type="entry name" value="CSD_2"/>
    <property type="match status" value="1"/>
</dbReference>
<evidence type="ECO:0000256" key="2">
    <source>
        <dbReference type="SAM" id="MobiDB-lite"/>
    </source>
</evidence>
<dbReference type="GO" id="GO:0005737">
    <property type="term" value="C:cytoplasm"/>
    <property type="evidence" value="ECO:0007669"/>
    <property type="project" value="TreeGrafter"/>
</dbReference>
<evidence type="ECO:0000256" key="1">
    <source>
        <dbReference type="ARBA" id="ARBA00022553"/>
    </source>
</evidence>
<sequence length="127" mass="14732">MDDSKNNSYFSEKSTESCELSNSSLGYQKDRRSRSNSITEKIEKLPYESGTIKSFCRSKGYGMIIPIEGSEDIFVHISEIMSDYVPRDGDFVRFKRIPIPPKNLKKQAVDVHFIHEDEARERWPHTP</sequence>
<dbReference type="GO" id="GO:0043488">
    <property type="term" value="P:regulation of mRNA stability"/>
    <property type="evidence" value="ECO:0007669"/>
    <property type="project" value="TreeGrafter"/>
</dbReference>
<dbReference type="InterPro" id="IPR052069">
    <property type="entry name" value="Ca-reg_mRNA-binding_domain"/>
</dbReference>